<dbReference type="PANTHER" id="PTHR31374">
    <property type="entry name" value="AUXIN-INDUCED PROTEIN-LIKE-RELATED"/>
    <property type="match status" value="1"/>
</dbReference>
<proteinExistence type="inferred from homology"/>
<gene>
    <name evidence="4" type="ORF">SAY87_025637</name>
</gene>
<comment type="caution">
    <text evidence="4">The sequence shown here is derived from an EMBL/GenBank/DDBJ whole genome shotgun (WGS) entry which is preliminary data.</text>
</comment>
<dbReference type="AlphaFoldDB" id="A0AAN7GIB1"/>
<keyword evidence="5" id="KW-1185">Reference proteome</keyword>
<protein>
    <submittedName>
        <fullName evidence="4">Uncharacterized protein</fullName>
    </submittedName>
</protein>
<keyword evidence="3" id="KW-0341">Growth regulation</keyword>
<dbReference type="InterPro" id="IPR003676">
    <property type="entry name" value="SAUR_fam"/>
</dbReference>
<evidence type="ECO:0000256" key="1">
    <source>
        <dbReference type="ARBA" id="ARBA00006974"/>
    </source>
</evidence>
<evidence type="ECO:0000313" key="4">
    <source>
        <dbReference type="EMBL" id="KAK4746600.1"/>
    </source>
</evidence>
<evidence type="ECO:0000256" key="2">
    <source>
        <dbReference type="ARBA" id="ARBA00022473"/>
    </source>
</evidence>
<name>A0AAN7GIB1_9MYRT</name>
<keyword evidence="2" id="KW-0217">Developmental protein</keyword>
<accession>A0AAN7GIB1</accession>
<evidence type="ECO:0000313" key="5">
    <source>
        <dbReference type="Proteomes" id="UP001345219"/>
    </source>
</evidence>
<comment type="similarity">
    <text evidence="1">Belongs to the ARG7 family.</text>
</comment>
<organism evidence="4 5">
    <name type="scientific">Trapa incisa</name>
    <dbReference type="NCBI Taxonomy" id="236973"/>
    <lineage>
        <taxon>Eukaryota</taxon>
        <taxon>Viridiplantae</taxon>
        <taxon>Streptophyta</taxon>
        <taxon>Embryophyta</taxon>
        <taxon>Tracheophyta</taxon>
        <taxon>Spermatophyta</taxon>
        <taxon>Magnoliopsida</taxon>
        <taxon>eudicotyledons</taxon>
        <taxon>Gunneridae</taxon>
        <taxon>Pentapetalae</taxon>
        <taxon>rosids</taxon>
        <taxon>malvids</taxon>
        <taxon>Myrtales</taxon>
        <taxon>Lythraceae</taxon>
        <taxon>Trapa</taxon>
    </lineage>
</organism>
<sequence length="147" mass="16260">MPLGNCSIKIRRARVRLCQMLWRWRARAASCSPTSPPPDVPAGYLAVIVGSARRRYVVKVAYLNHPIFAGLLVQAEEEYGFARPGPLAIPCDEAIFEEALGIADHSERRRSDSGRPVSDELRRCCHVGSARGYPESMAESRPLLNGI</sequence>
<reference evidence="4 5" key="1">
    <citation type="journal article" date="2023" name="Hortic Res">
        <title>Pangenome of water caltrop reveals structural variations and asymmetric subgenome divergence after allopolyploidization.</title>
        <authorList>
            <person name="Zhang X."/>
            <person name="Chen Y."/>
            <person name="Wang L."/>
            <person name="Yuan Y."/>
            <person name="Fang M."/>
            <person name="Shi L."/>
            <person name="Lu R."/>
            <person name="Comes H.P."/>
            <person name="Ma Y."/>
            <person name="Chen Y."/>
            <person name="Huang G."/>
            <person name="Zhou Y."/>
            <person name="Zheng Z."/>
            <person name="Qiu Y."/>
        </authorList>
    </citation>
    <scope>NUCLEOTIDE SEQUENCE [LARGE SCALE GENOMIC DNA]</scope>
    <source>
        <tissue evidence="4">Roots</tissue>
    </source>
</reference>
<dbReference type="PANTHER" id="PTHR31374:SF119">
    <property type="entry name" value="SAUR-LIKE AUXIN-RESPONSIVE PROTEIN FAMILY"/>
    <property type="match status" value="1"/>
</dbReference>
<dbReference type="EMBL" id="JAXIOK010000020">
    <property type="protein sequence ID" value="KAK4746600.1"/>
    <property type="molecule type" value="Genomic_DNA"/>
</dbReference>
<dbReference type="Pfam" id="PF02519">
    <property type="entry name" value="Auxin_inducible"/>
    <property type="match status" value="1"/>
</dbReference>
<dbReference type="GO" id="GO:0009733">
    <property type="term" value="P:response to auxin"/>
    <property type="evidence" value="ECO:0007669"/>
    <property type="project" value="InterPro"/>
</dbReference>
<evidence type="ECO:0000256" key="3">
    <source>
        <dbReference type="ARBA" id="ARBA00022604"/>
    </source>
</evidence>
<dbReference type="Proteomes" id="UP001345219">
    <property type="component" value="Chromosome 20"/>
</dbReference>